<evidence type="ECO:0000256" key="1">
    <source>
        <dbReference type="ARBA" id="ARBA00004141"/>
    </source>
</evidence>
<keyword evidence="7 11" id="KW-0406">Ion transport</keyword>
<dbReference type="Gene3D" id="1.10.287.770">
    <property type="entry name" value="YojJ-like"/>
    <property type="match status" value="1"/>
</dbReference>
<dbReference type="AlphaFoldDB" id="A0A7I8VIS4"/>
<comment type="similarity">
    <text evidence="11">Belongs to the amiloride-sensitive sodium channel (TC 1.A.6) family.</text>
</comment>
<evidence type="ECO:0000256" key="7">
    <source>
        <dbReference type="ARBA" id="ARBA00023065"/>
    </source>
</evidence>
<keyword evidence="14" id="KW-1185">Reference proteome</keyword>
<comment type="subcellular location">
    <subcellularLocation>
        <location evidence="1">Membrane</location>
        <topology evidence="1">Multi-pass membrane protein</topology>
    </subcellularLocation>
</comment>
<feature type="transmembrane region" description="Helical" evidence="12">
    <location>
        <begin position="399"/>
        <end position="422"/>
    </location>
</feature>
<dbReference type="EMBL" id="CAJFCJ010000005">
    <property type="protein sequence ID" value="CAD5114458.1"/>
    <property type="molecule type" value="Genomic_DNA"/>
</dbReference>
<comment type="caution">
    <text evidence="13">The sequence shown here is derived from an EMBL/GenBank/DDBJ whole genome shotgun (WGS) entry which is preliminary data.</text>
</comment>
<dbReference type="GO" id="GO:0005886">
    <property type="term" value="C:plasma membrane"/>
    <property type="evidence" value="ECO:0007669"/>
    <property type="project" value="TreeGrafter"/>
</dbReference>
<evidence type="ECO:0000256" key="11">
    <source>
        <dbReference type="RuleBase" id="RU000679"/>
    </source>
</evidence>
<reference evidence="13 14" key="1">
    <citation type="submission" date="2020-08" db="EMBL/GenBank/DDBJ databases">
        <authorList>
            <person name="Hejnol A."/>
        </authorList>
    </citation>
    <scope>NUCLEOTIDE SEQUENCE [LARGE SCALE GENOMIC DNA]</scope>
</reference>
<dbReference type="PANTHER" id="PTHR11690">
    <property type="entry name" value="AMILORIDE-SENSITIVE SODIUM CHANNEL-RELATED"/>
    <property type="match status" value="1"/>
</dbReference>
<evidence type="ECO:0000256" key="9">
    <source>
        <dbReference type="ARBA" id="ARBA00023201"/>
    </source>
</evidence>
<dbReference type="Pfam" id="PF00858">
    <property type="entry name" value="ASC"/>
    <property type="match status" value="1"/>
</dbReference>
<dbReference type="Gene3D" id="2.60.470.10">
    <property type="entry name" value="Acid-sensing ion channels like domains"/>
    <property type="match status" value="1"/>
</dbReference>
<evidence type="ECO:0000313" key="13">
    <source>
        <dbReference type="EMBL" id="CAD5114458.1"/>
    </source>
</evidence>
<keyword evidence="9 11" id="KW-0739">Sodium transport</keyword>
<protein>
    <submittedName>
        <fullName evidence="13">DgyrCDS3587</fullName>
    </submittedName>
</protein>
<dbReference type="GO" id="GO:0015280">
    <property type="term" value="F:ligand-gated sodium channel activity"/>
    <property type="evidence" value="ECO:0007669"/>
    <property type="project" value="TreeGrafter"/>
</dbReference>
<name>A0A7I8VIS4_9ANNE</name>
<dbReference type="Proteomes" id="UP000549394">
    <property type="component" value="Unassembled WGS sequence"/>
</dbReference>
<feature type="transmembrane region" description="Helical" evidence="12">
    <location>
        <begin position="50"/>
        <end position="67"/>
    </location>
</feature>
<dbReference type="OrthoDB" id="6157104at2759"/>
<keyword evidence="8 12" id="KW-0472">Membrane</keyword>
<proteinExistence type="inferred from homology"/>
<dbReference type="PANTHER" id="PTHR11690:SF293">
    <property type="entry name" value="ACID-SENSING ION CHANNEL 1"/>
    <property type="match status" value="1"/>
</dbReference>
<organism evidence="13 14">
    <name type="scientific">Dimorphilus gyrociliatus</name>
    <dbReference type="NCBI Taxonomy" id="2664684"/>
    <lineage>
        <taxon>Eukaryota</taxon>
        <taxon>Metazoa</taxon>
        <taxon>Spiralia</taxon>
        <taxon>Lophotrochozoa</taxon>
        <taxon>Annelida</taxon>
        <taxon>Polychaeta</taxon>
        <taxon>Polychaeta incertae sedis</taxon>
        <taxon>Dinophilidae</taxon>
        <taxon>Dimorphilus</taxon>
    </lineage>
</organism>
<evidence type="ECO:0000256" key="3">
    <source>
        <dbReference type="ARBA" id="ARBA00022461"/>
    </source>
</evidence>
<keyword evidence="4 11" id="KW-0812">Transmembrane</keyword>
<evidence type="ECO:0000256" key="6">
    <source>
        <dbReference type="ARBA" id="ARBA00023053"/>
    </source>
</evidence>
<keyword evidence="3 11" id="KW-0894">Sodium channel</keyword>
<evidence type="ECO:0000256" key="8">
    <source>
        <dbReference type="ARBA" id="ARBA00023136"/>
    </source>
</evidence>
<dbReference type="PRINTS" id="PR01078">
    <property type="entry name" value="AMINACHANNEL"/>
</dbReference>
<evidence type="ECO:0000256" key="12">
    <source>
        <dbReference type="SAM" id="Phobius"/>
    </source>
</evidence>
<keyword evidence="5 12" id="KW-1133">Transmembrane helix</keyword>
<keyword evidence="10 11" id="KW-0407">Ion channel</keyword>
<evidence type="ECO:0000256" key="5">
    <source>
        <dbReference type="ARBA" id="ARBA00022989"/>
    </source>
</evidence>
<dbReference type="InterPro" id="IPR001873">
    <property type="entry name" value="ENaC"/>
</dbReference>
<sequence>MDSQRTNGENNFGTDRSAISFLDWKNFFSEISIEGIRYVIKPGVHISRRIFWFILIILSFGFLLFQIQSRFAYYKSRPTRVDISFIRNETLRFPTITICNSNYINLTRTKEFGITDIVRELNSENPNFSFVEKAFKENPNVNLNEIHDYLSMDVARQIITCSFSGKPCSASDFTIVQTSAGKCFQFNTKTQGYMVNEPGLKFGFNIKLYADEKNYLFTSWNSVGYRILLHDELAKPDVDVFGFIIGVGALTSVSIKLNKFIRLPQPYGECNDSKNYRYDACIEQCKAKFIVKSCKCVPLWYSAESTVCDPLRVSVCALPKMQEYYLTNQQSKCSCKSQCHDLNYDYSLSSSRFSKIDKNIMATSTGMTVKEVEDNIVSLNIHFSSLEYQKIEIKKAYPILALFSDIGGAFGLFLGSTIITFIEIADWLLLNTMIICKRYYSRQKANILKVKPSDNADS</sequence>
<keyword evidence="6" id="KW-0915">Sodium</keyword>
<evidence type="ECO:0000256" key="4">
    <source>
        <dbReference type="ARBA" id="ARBA00022692"/>
    </source>
</evidence>
<evidence type="ECO:0000256" key="2">
    <source>
        <dbReference type="ARBA" id="ARBA00022448"/>
    </source>
</evidence>
<evidence type="ECO:0000313" key="14">
    <source>
        <dbReference type="Proteomes" id="UP000549394"/>
    </source>
</evidence>
<accession>A0A7I8VIS4</accession>
<gene>
    <name evidence="13" type="ORF">DGYR_LOCUS3298</name>
</gene>
<keyword evidence="2 11" id="KW-0813">Transport</keyword>
<evidence type="ECO:0000256" key="10">
    <source>
        <dbReference type="ARBA" id="ARBA00023303"/>
    </source>
</evidence>